<feature type="transmembrane region" description="Helical" evidence="7">
    <location>
        <begin position="210"/>
        <end position="228"/>
    </location>
</feature>
<evidence type="ECO:0000313" key="9">
    <source>
        <dbReference type="EMBL" id="KAJ5223582.1"/>
    </source>
</evidence>
<keyword evidence="10" id="KW-1185">Reference proteome</keyword>
<dbReference type="Proteomes" id="UP001150941">
    <property type="component" value="Unassembled WGS sequence"/>
</dbReference>
<feature type="transmembrane region" description="Helical" evidence="7">
    <location>
        <begin position="28"/>
        <end position="51"/>
    </location>
</feature>
<gene>
    <name evidence="9" type="ORF">N7468_008124</name>
</gene>
<sequence length="505" mass="57752">MADHHIGVSRLLVQKNELVLELFIQQGIFKPIFIFQIVFFNLLPLVGLVLPRHGVTKYIRPAVFVACLAFAIEILSSRRAHLGANGYMVGLMTAWWLVWTATLYIFADVEKDYRRIERDDGPDLSKDHGNSSKAAKYHWQSYPPKFMHRLEWCAGLIFNLRGPEWNWRAPRLGPLPRSVYAQLQSGFISKEMQQENDEDYVTPKQRVQQGFRSFLIGYLSLDILKAVMMRDPYFRGDLSNAGRPFPISYLENVPLAIRSYHVFTSAVGVYTALSFVTALNPIFFLGLSSIFPNASRRLTGAPLDASWLYADTFGPFFSPLLEDGLAGLWGQWWHQLFRHGFTSTARWILSLMPRKWRTNPRVKRVTFLVVAFSLSGLIHASGSYTQFTKTRPLTGPFLFFAMQSIAVIVESIFKNVLLPKTPLASAPRWFCRAANVIWVFFWLLFSGPFITDDFATGGIWLVEPIPFSPLRGLGLAVGQGWWCWQGPWFRHWSDGTYWGSGIRMV</sequence>
<dbReference type="GO" id="GO:0006629">
    <property type="term" value="P:lipid metabolic process"/>
    <property type="evidence" value="ECO:0007669"/>
    <property type="project" value="InterPro"/>
</dbReference>
<reference evidence="9" key="1">
    <citation type="submission" date="2022-11" db="EMBL/GenBank/DDBJ databases">
        <authorList>
            <person name="Petersen C."/>
        </authorList>
    </citation>
    <scope>NUCLEOTIDE SEQUENCE</scope>
    <source>
        <strain evidence="9">IBT 19713</strain>
    </source>
</reference>
<dbReference type="PANTHER" id="PTHR31595">
    <property type="entry name" value="LONG-CHAIN-ALCOHOL O-FATTY-ACYLTRANSFERASE 3-RELATED"/>
    <property type="match status" value="1"/>
</dbReference>
<accession>A0A9W9NP59</accession>
<dbReference type="GeneID" id="83204723"/>
<name>A0A9W9NP59_9EURO</name>
<dbReference type="OrthoDB" id="2796277at2759"/>
<comment type="subcellular location">
    <subcellularLocation>
        <location evidence="1">Membrane</location>
        <topology evidence="1">Multi-pass membrane protein</topology>
    </subcellularLocation>
</comment>
<evidence type="ECO:0000256" key="6">
    <source>
        <dbReference type="ARBA" id="ARBA00023136"/>
    </source>
</evidence>
<keyword evidence="5 7" id="KW-1133">Transmembrane helix</keyword>
<comment type="caution">
    <text evidence="9">The sequence shown here is derived from an EMBL/GenBank/DDBJ whole genome shotgun (WGS) entry which is preliminary data.</text>
</comment>
<comment type="similarity">
    <text evidence="2">Belongs to the wax synthase family.</text>
</comment>
<evidence type="ECO:0000256" key="2">
    <source>
        <dbReference type="ARBA" id="ARBA00007282"/>
    </source>
</evidence>
<dbReference type="InterPro" id="IPR032805">
    <property type="entry name" value="Wax_synthase_dom"/>
</dbReference>
<evidence type="ECO:0000256" key="4">
    <source>
        <dbReference type="ARBA" id="ARBA00022692"/>
    </source>
</evidence>
<evidence type="ECO:0000259" key="8">
    <source>
        <dbReference type="Pfam" id="PF13813"/>
    </source>
</evidence>
<feature type="transmembrane region" description="Helical" evidence="7">
    <location>
        <begin position="58"/>
        <end position="75"/>
    </location>
</feature>
<dbReference type="Pfam" id="PF13813">
    <property type="entry name" value="MBOAT_2"/>
    <property type="match status" value="1"/>
</dbReference>
<evidence type="ECO:0000256" key="7">
    <source>
        <dbReference type="SAM" id="Phobius"/>
    </source>
</evidence>
<dbReference type="GO" id="GO:0016020">
    <property type="term" value="C:membrane"/>
    <property type="evidence" value="ECO:0007669"/>
    <property type="project" value="UniProtKB-SubCell"/>
</dbReference>
<feature type="transmembrane region" description="Helical" evidence="7">
    <location>
        <begin position="429"/>
        <end position="450"/>
    </location>
</feature>
<dbReference type="GO" id="GO:0008374">
    <property type="term" value="F:O-acyltransferase activity"/>
    <property type="evidence" value="ECO:0007669"/>
    <property type="project" value="InterPro"/>
</dbReference>
<proteinExistence type="inferred from homology"/>
<dbReference type="PANTHER" id="PTHR31595:SF67">
    <property type="entry name" value="WAX SYNTHASE DOMAIN-CONTAINING PROTEIN"/>
    <property type="match status" value="1"/>
</dbReference>
<keyword evidence="4 7" id="KW-0812">Transmembrane</keyword>
<organism evidence="9 10">
    <name type="scientific">Penicillium chermesinum</name>
    <dbReference type="NCBI Taxonomy" id="63820"/>
    <lineage>
        <taxon>Eukaryota</taxon>
        <taxon>Fungi</taxon>
        <taxon>Dikarya</taxon>
        <taxon>Ascomycota</taxon>
        <taxon>Pezizomycotina</taxon>
        <taxon>Eurotiomycetes</taxon>
        <taxon>Eurotiomycetidae</taxon>
        <taxon>Eurotiales</taxon>
        <taxon>Aspergillaceae</taxon>
        <taxon>Penicillium</taxon>
    </lineage>
</organism>
<feature type="transmembrane region" description="Helical" evidence="7">
    <location>
        <begin position="397"/>
        <end position="417"/>
    </location>
</feature>
<evidence type="ECO:0000256" key="5">
    <source>
        <dbReference type="ARBA" id="ARBA00022989"/>
    </source>
</evidence>
<evidence type="ECO:0000256" key="3">
    <source>
        <dbReference type="ARBA" id="ARBA00022679"/>
    </source>
</evidence>
<feature type="transmembrane region" description="Helical" evidence="7">
    <location>
        <begin position="267"/>
        <end position="287"/>
    </location>
</feature>
<dbReference type="AlphaFoldDB" id="A0A9W9NP59"/>
<dbReference type="EMBL" id="JAPQKS010000006">
    <property type="protein sequence ID" value="KAJ5223582.1"/>
    <property type="molecule type" value="Genomic_DNA"/>
</dbReference>
<keyword evidence="3" id="KW-0808">Transferase</keyword>
<feature type="transmembrane region" description="Helical" evidence="7">
    <location>
        <begin position="365"/>
        <end position="385"/>
    </location>
</feature>
<feature type="domain" description="Wax synthase" evidence="8">
    <location>
        <begin position="318"/>
        <end position="401"/>
    </location>
</feature>
<reference evidence="9" key="2">
    <citation type="journal article" date="2023" name="IMA Fungus">
        <title>Comparative genomic study of the Penicillium genus elucidates a diverse pangenome and 15 lateral gene transfer events.</title>
        <authorList>
            <person name="Petersen C."/>
            <person name="Sorensen T."/>
            <person name="Nielsen M.R."/>
            <person name="Sondergaard T.E."/>
            <person name="Sorensen J.L."/>
            <person name="Fitzpatrick D.A."/>
            <person name="Frisvad J.C."/>
            <person name="Nielsen K.L."/>
        </authorList>
    </citation>
    <scope>NUCLEOTIDE SEQUENCE</scope>
    <source>
        <strain evidence="9">IBT 19713</strain>
    </source>
</reference>
<keyword evidence="6 7" id="KW-0472">Membrane</keyword>
<evidence type="ECO:0000256" key="1">
    <source>
        <dbReference type="ARBA" id="ARBA00004141"/>
    </source>
</evidence>
<feature type="transmembrane region" description="Helical" evidence="7">
    <location>
        <begin position="87"/>
        <end position="107"/>
    </location>
</feature>
<dbReference type="RefSeq" id="XP_058327765.1">
    <property type="nucleotide sequence ID" value="XM_058477420.1"/>
</dbReference>
<evidence type="ECO:0000313" key="10">
    <source>
        <dbReference type="Proteomes" id="UP001150941"/>
    </source>
</evidence>
<protein>
    <recommendedName>
        <fullName evidence="8">Wax synthase domain-containing protein</fullName>
    </recommendedName>
</protein>
<dbReference type="InterPro" id="IPR044851">
    <property type="entry name" value="Wax_synthase"/>
</dbReference>